<feature type="domain" description="ABC transporter" evidence="5">
    <location>
        <begin position="19"/>
        <end position="248"/>
    </location>
</feature>
<dbReference type="InterPro" id="IPR003439">
    <property type="entry name" value="ABC_transporter-like_ATP-bd"/>
</dbReference>
<dbReference type="InterPro" id="IPR027417">
    <property type="entry name" value="P-loop_NTPase"/>
</dbReference>
<evidence type="ECO:0000256" key="4">
    <source>
        <dbReference type="ARBA" id="ARBA00022840"/>
    </source>
</evidence>
<dbReference type="Gene3D" id="3.40.50.300">
    <property type="entry name" value="P-loop containing nucleotide triphosphate hydrolases"/>
    <property type="match status" value="1"/>
</dbReference>
<gene>
    <name evidence="6" type="ORF">EXU48_21100</name>
</gene>
<evidence type="ECO:0000256" key="2">
    <source>
        <dbReference type="ARBA" id="ARBA00022448"/>
    </source>
</evidence>
<dbReference type="Pfam" id="PF00005">
    <property type="entry name" value="ABC_tran"/>
    <property type="match status" value="1"/>
</dbReference>
<keyword evidence="7" id="KW-1185">Reference proteome</keyword>
<organism evidence="6 7">
    <name type="scientific">Occultella glacieicola</name>
    <dbReference type="NCBI Taxonomy" id="2518684"/>
    <lineage>
        <taxon>Bacteria</taxon>
        <taxon>Bacillati</taxon>
        <taxon>Actinomycetota</taxon>
        <taxon>Actinomycetes</taxon>
        <taxon>Micrococcales</taxon>
        <taxon>Ruaniaceae</taxon>
        <taxon>Occultella</taxon>
    </lineage>
</organism>
<sequence>MSTPQPAGPGAPPDPPPGILARDLHRSFGTVRAVAGVDLTVRRGSVTALVGPNGSGKTTLLLILAGLLAPDHGSVLVAGADPGSSATARSRVGWMPDAFGTWDSLTAVEVLTTMAGAYRLPAGQGRARAWELLRTVHLDDLAAAPAHTLSRGQKQRLGMARALINSPEVLLLDEPASGLDPRSRIEMRSLLRGLAAAGTTVLISSHVLAELDEMVDDAVFLSRGRTVSSEQLRVGVTERRWRLRTLDGPALQRWASAARVTLHPDTDAPDGAGSVLVDLTDDAAAAALLAAAVGAGVPVVSLAPVSGRLEQAYLSLDTERR</sequence>
<dbReference type="InterPro" id="IPR003593">
    <property type="entry name" value="AAA+_ATPase"/>
</dbReference>
<evidence type="ECO:0000313" key="7">
    <source>
        <dbReference type="Proteomes" id="UP000504882"/>
    </source>
</evidence>
<evidence type="ECO:0000256" key="3">
    <source>
        <dbReference type="ARBA" id="ARBA00022741"/>
    </source>
</evidence>
<dbReference type="SMART" id="SM00382">
    <property type="entry name" value="AAA"/>
    <property type="match status" value="1"/>
</dbReference>
<dbReference type="EMBL" id="SMNA01000013">
    <property type="protein sequence ID" value="TDE89224.1"/>
    <property type="molecule type" value="Genomic_DNA"/>
</dbReference>
<comment type="similarity">
    <text evidence="1">Belongs to the ABC transporter superfamily.</text>
</comment>
<keyword evidence="4 6" id="KW-0067">ATP-binding</keyword>
<dbReference type="PANTHER" id="PTHR43335">
    <property type="entry name" value="ABC TRANSPORTER, ATP-BINDING PROTEIN"/>
    <property type="match status" value="1"/>
</dbReference>
<dbReference type="GO" id="GO:0005524">
    <property type="term" value="F:ATP binding"/>
    <property type="evidence" value="ECO:0007669"/>
    <property type="project" value="UniProtKB-KW"/>
</dbReference>
<keyword evidence="2" id="KW-0813">Transport</keyword>
<dbReference type="PANTHER" id="PTHR43335:SF4">
    <property type="entry name" value="ABC TRANSPORTER, ATP-BINDING PROTEIN"/>
    <property type="match status" value="1"/>
</dbReference>
<dbReference type="RefSeq" id="WP_133109666.1">
    <property type="nucleotide sequence ID" value="NZ_SMNA01000013.1"/>
</dbReference>
<reference evidence="6 7" key="1">
    <citation type="submission" date="2019-03" db="EMBL/GenBank/DDBJ databases">
        <title>Genomic features of bacteria from cold environments.</title>
        <authorList>
            <person name="Shen L."/>
        </authorList>
    </citation>
    <scope>NUCLEOTIDE SEQUENCE [LARGE SCALE GENOMIC DNA]</scope>
    <source>
        <strain evidence="7">T3246-1</strain>
    </source>
</reference>
<dbReference type="PROSITE" id="PS50893">
    <property type="entry name" value="ABC_TRANSPORTER_2"/>
    <property type="match status" value="1"/>
</dbReference>
<evidence type="ECO:0000256" key="1">
    <source>
        <dbReference type="ARBA" id="ARBA00005417"/>
    </source>
</evidence>
<evidence type="ECO:0000313" key="6">
    <source>
        <dbReference type="EMBL" id="TDE89224.1"/>
    </source>
</evidence>
<evidence type="ECO:0000259" key="5">
    <source>
        <dbReference type="PROSITE" id="PS50893"/>
    </source>
</evidence>
<comment type="caution">
    <text evidence="6">The sequence shown here is derived from an EMBL/GenBank/DDBJ whole genome shotgun (WGS) entry which is preliminary data.</text>
</comment>
<keyword evidence="3" id="KW-0547">Nucleotide-binding</keyword>
<name>A0ABY2DZ24_9MICO</name>
<proteinExistence type="inferred from homology"/>
<protein>
    <submittedName>
        <fullName evidence="6">ABC transporter ATP-binding protein</fullName>
    </submittedName>
</protein>
<dbReference type="Proteomes" id="UP000504882">
    <property type="component" value="Unassembled WGS sequence"/>
</dbReference>
<dbReference type="SUPFAM" id="SSF52540">
    <property type="entry name" value="P-loop containing nucleoside triphosphate hydrolases"/>
    <property type="match status" value="1"/>
</dbReference>
<dbReference type="CDD" id="cd03230">
    <property type="entry name" value="ABC_DR_subfamily_A"/>
    <property type="match status" value="1"/>
</dbReference>
<accession>A0ABY2DZ24</accession>